<proteinExistence type="predicted"/>
<dbReference type="GO" id="GO:0003677">
    <property type="term" value="F:DNA binding"/>
    <property type="evidence" value="ECO:0007669"/>
    <property type="project" value="InterPro"/>
</dbReference>
<organism evidence="2 3">
    <name type="scientific">Mediterraneibacter butyricigenes</name>
    <dbReference type="NCBI Taxonomy" id="2316025"/>
    <lineage>
        <taxon>Bacteria</taxon>
        <taxon>Bacillati</taxon>
        <taxon>Bacillota</taxon>
        <taxon>Clostridia</taxon>
        <taxon>Lachnospirales</taxon>
        <taxon>Lachnospiraceae</taxon>
        <taxon>Mediterraneibacter</taxon>
    </lineage>
</organism>
<keyword evidence="3" id="KW-1185">Reference proteome</keyword>
<dbReference type="EMBL" id="BHGK01000001">
    <property type="protein sequence ID" value="GCA66551.1"/>
    <property type="molecule type" value="Genomic_DNA"/>
</dbReference>
<comment type="caution">
    <text evidence="2">The sequence shown here is derived from an EMBL/GenBank/DDBJ whole genome shotgun (WGS) entry which is preliminary data.</text>
</comment>
<dbReference type="AlphaFoldDB" id="A0A391NZA2"/>
<dbReference type="Pfam" id="PF01381">
    <property type="entry name" value="HTH_3"/>
    <property type="match status" value="1"/>
</dbReference>
<feature type="domain" description="HTH cro/C1-type" evidence="1">
    <location>
        <begin position="7"/>
        <end position="62"/>
    </location>
</feature>
<dbReference type="SUPFAM" id="SSF47413">
    <property type="entry name" value="lambda repressor-like DNA-binding domains"/>
    <property type="match status" value="1"/>
</dbReference>
<evidence type="ECO:0000313" key="2">
    <source>
        <dbReference type="EMBL" id="GCA66551.1"/>
    </source>
</evidence>
<protein>
    <submittedName>
        <fullName evidence="2">Transcriptional regulator</fullName>
    </submittedName>
</protein>
<evidence type="ECO:0000259" key="1">
    <source>
        <dbReference type="PROSITE" id="PS50943"/>
    </source>
</evidence>
<dbReference type="InterPro" id="IPR001387">
    <property type="entry name" value="Cro/C1-type_HTH"/>
</dbReference>
<dbReference type="Proteomes" id="UP000265643">
    <property type="component" value="Unassembled WGS sequence"/>
</dbReference>
<dbReference type="SMART" id="SM00530">
    <property type="entry name" value="HTH_XRE"/>
    <property type="match status" value="1"/>
</dbReference>
<gene>
    <name evidence="2" type="ORF">KGMB01110_09870</name>
</gene>
<dbReference type="CDD" id="cd00093">
    <property type="entry name" value="HTH_XRE"/>
    <property type="match status" value="1"/>
</dbReference>
<dbReference type="PROSITE" id="PS50943">
    <property type="entry name" value="HTH_CROC1"/>
    <property type="match status" value="1"/>
</dbReference>
<accession>A0A391NZA2</accession>
<sequence>MTFAETIKRTRQRLFFSQEAFAKELSVNLTTVSRWETGRSKPNISTMRQIKEFCEMHNVDYEPIESSWLTFEQEK</sequence>
<dbReference type="InterPro" id="IPR010982">
    <property type="entry name" value="Lambda_DNA-bd_dom_sf"/>
</dbReference>
<dbReference type="Gene3D" id="1.10.260.40">
    <property type="entry name" value="lambda repressor-like DNA-binding domains"/>
    <property type="match status" value="1"/>
</dbReference>
<evidence type="ECO:0000313" key="3">
    <source>
        <dbReference type="Proteomes" id="UP000265643"/>
    </source>
</evidence>
<reference evidence="3" key="1">
    <citation type="submission" date="2018-09" db="EMBL/GenBank/DDBJ databases">
        <title>Draft Genome Sequence of Mediterraneibacter sp. KCTC 15684.</title>
        <authorList>
            <person name="Kim J.S."/>
            <person name="Han K.I."/>
            <person name="Suh M.K."/>
            <person name="Lee K.C."/>
            <person name="Eom M.K."/>
            <person name="Lee J.H."/>
            <person name="Park S.H."/>
            <person name="Kang S.W."/>
            <person name="Park J.E."/>
            <person name="Oh B.S."/>
            <person name="Yu S.Y."/>
            <person name="Choi S.H."/>
            <person name="Lee D.H."/>
            <person name="Yoon H."/>
            <person name="Kim B."/>
            <person name="Yang S.J."/>
            <person name="Lee J.S."/>
        </authorList>
    </citation>
    <scope>NUCLEOTIDE SEQUENCE [LARGE SCALE GENOMIC DNA]</scope>
    <source>
        <strain evidence="3">KCTC 15684</strain>
    </source>
</reference>
<name>A0A391NZA2_9FIRM</name>
<dbReference type="RefSeq" id="WP_119297759.1">
    <property type="nucleotide sequence ID" value="NZ_BHGK01000001.1"/>
</dbReference>